<evidence type="ECO:0000313" key="2">
    <source>
        <dbReference type="EMBL" id="MFC3958542.1"/>
    </source>
</evidence>
<dbReference type="GeneID" id="73903591"/>
<sequence>MSWTWELSERAAEALGGLNATTQQRLLDKFDDVVTDEFRAPPDFAKPLTGMDPWQSLRVGDYRAIVRFDHDERVMKIGTVGHRSSIYDRFP</sequence>
<proteinExistence type="predicted"/>
<dbReference type="Proteomes" id="UP001595846">
    <property type="component" value="Unassembled WGS sequence"/>
</dbReference>
<evidence type="ECO:0000313" key="3">
    <source>
        <dbReference type="Proteomes" id="UP001595846"/>
    </source>
</evidence>
<dbReference type="AlphaFoldDB" id="A0ABD5NNX1"/>
<dbReference type="InterPro" id="IPR035093">
    <property type="entry name" value="RelE/ParE_toxin_dom_sf"/>
</dbReference>
<protein>
    <submittedName>
        <fullName evidence="2">Type II toxin-antitoxin system RelE/ParE family toxin</fullName>
    </submittedName>
</protein>
<evidence type="ECO:0000256" key="1">
    <source>
        <dbReference type="ARBA" id="ARBA00022649"/>
    </source>
</evidence>
<dbReference type="Gene3D" id="3.30.2310.20">
    <property type="entry name" value="RelE-like"/>
    <property type="match status" value="1"/>
</dbReference>
<dbReference type="InterPro" id="IPR007712">
    <property type="entry name" value="RelE/ParE_toxin"/>
</dbReference>
<dbReference type="Pfam" id="PF05016">
    <property type="entry name" value="ParE_toxin"/>
    <property type="match status" value="1"/>
</dbReference>
<accession>A0ABD5NNX1</accession>
<dbReference type="EMBL" id="JBHSAQ010000005">
    <property type="protein sequence ID" value="MFC3958542.1"/>
    <property type="molecule type" value="Genomic_DNA"/>
</dbReference>
<reference evidence="2 3" key="1">
    <citation type="journal article" date="2019" name="Int. J. Syst. Evol. Microbiol.">
        <title>The Global Catalogue of Microorganisms (GCM) 10K type strain sequencing project: providing services to taxonomists for standard genome sequencing and annotation.</title>
        <authorList>
            <consortium name="The Broad Institute Genomics Platform"/>
            <consortium name="The Broad Institute Genome Sequencing Center for Infectious Disease"/>
            <person name="Wu L."/>
            <person name="Ma J."/>
        </authorList>
    </citation>
    <scope>NUCLEOTIDE SEQUENCE [LARGE SCALE GENOMIC DNA]</scope>
    <source>
        <strain evidence="2 3">IBRC-M 10256</strain>
    </source>
</reference>
<organism evidence="2 3">
    <name type="scientific">Halovivax cerinus</name>
    <dbReference type="NCBI Taxonomy" id="1487865"/>
    <lineage>
        <taxon>Archaea</taxon>
        <taxon>Methanobacteriati</taxon>
        <taxon>Methanobacteriota</taxon>
        <taxon>Stenosarchaea group</taxon>
        <taxon>Halobacteria</taxon>
        <taxon>Halobacteriales</taxon>
        <taxon>Natrialbaceae</taxon>
        <taxon>Halovivax</taxon>
    </lineage>
</organism>
<name>A0ABD5NNX1_9EURY</name>
<dbReference type="SUPFAM" id="SSF143011">
    <property type="entry name" value="RelE-like"/>
    <property type="match status" value="1"/>
</dbReference>
<comment type="caution">
    <text evidence="2">The sequence shown here is derived from an EMBL/GenBank/DDBJ whole genome shotgun (WGS) entry which is preliminary data.</text>
</comment>
<keyword evidence="3" id="KW-1185">Reference proteome</keyword>
<keyword evidence="1" id="KW-1277">Toxin-antitoxin system</keyword>
<dbReference type="RefSeq" id="WP_256530883.1">
    <property type="nucleotide sequence ID" value="NZ_CP101824.1"/>
</dbReference>
<gene>
    <name evidence="2" type="ORF">ACFOUR_09205</name>
</gene>